<dbReference type="SMART" id="SM00174">
    <property type="entry name" value="RHO"/>
    <property type="match status" value="1"/>
</dbReference>
<dbReference type="STRING" id="764103.G7DXJ3"/>
<protein>
    <recommendedName>
        <fullName evidence="6">Ras-related protein Rab-18</fullName>
    </recommendedName>
</protein>
<dbReference type="InterPro" id="IPR001806">
    <property type="entry name" value="Small_GTPase"/>
</dbReference>
<evidence type="ECO:0000313" key="5">
    <source>
        <dbReference type="Proteomes" id="UP000009131"/>
    </source>
</evidence>
<dbReference type="OMA" id="RVHKMDV"/>
<reference evidence="4 5" key="2">
    <citation type="journal article" date="2012" name="Open Biol.">
        <title>Characteristics of nucleosomes and linker DNA regions on the genome of the basidiomycete Mixia osmundae revealed by mono- and dinucleosome mapping.</title>
        <authorList>
            <person name="Nishida H."/>
            <person name="Kondo S."/>
            <person name="Matsumoto T."/>
            <person name="Suzuki Y."/>
            <person name="Yoshikawa H."/>
            <person name="Taylor T.D."/>
            <person name="Sugiyama J."/>
        </authorList>
    </citation>
    <scope>NUCLEOTIDE SEQUENCE [LARGE SCALE GENOMIC DNA]</scope>
    <source>
        <strain evidence="5">CBS 9802 / IAM 14324 / JCM 22182 / KY 12970</strain>
    </source>
</reference>
<dbReference type="FunFam" id="3.40.50.300:FF:001129">
    <property type="entry name" value="ras-related protein Rab-44 isoform X2"/>
    <property type="match status" value="1"/>
</dbReference>
<reference evidence="4 5" key="1">
    <citation type="journal article" date="2011" name="J. Gen. Appl. Microbiol.">
        <title>Draft genome sequencing of the enigmatic basidiomycete Mixia osmundae.</title>
        <authorList>
            <person name="Nishida H."/>
            <person name="Nagatsuka Y."/>
            <person name="Sugiyama J."/>
        </authorList>
    </citation>
    <scope>NUCLEOTIDE SEQUENCE [LARGE SCALE GENOMIC DNA]</scope>
    <source>
        <strain evidence="5">CBS 9802 / IAM 14324 / JCM 22182 / KY 12970</strain>
    </source>
</reference>
<evidence type="ECO:0000256" key="3">
    <source>
        <dbReference type="ARBA" id="ARBA00023288"/>
    </source>
</evidence>
<dbReference type="PRINTS" id="PR00449">
    <property type="entry name" value="RASTRNSFRMNG"/>
</dbReference>
<evidence type="ECO:0008006" key="6">
    <source>
        <dbReference type="Google" id="ProtNLM"/>
    </source>
</evidence>
<comment type="caution">
    <text evidence="4">The sequence shown here is derived from an EMBL/GenBank/DDBJ whole genome shotgun (WGS) entry which is preliminary data.</text>
</comment>
<proteinExistence type="predicted"/>
<keyword evidence="2" id="KW-0342">GTP-binding</keyword>
<dbReference type="Pfam" id="PF00071">
    <property type="entry name" value="Ras"/>
    <property type="match status" value="1"/>
</dbReference>
<dbReference type="SMART" id="SM00175">
    <property type="entry name" value="RAB"/>
    <property type="match status" value="1"/>
</dbReference>
<dbReference type="GO" id="GO:0005525">
    <property type="term" value="F:GTP binding"/>
    <property type="evidence" value="ECO:0007669"/>
    <property type="project" value="UniProtKB-KW"/>
</dbReference>
<dbReference type="PANTHER" id="PTHR47977">
    <property type="entry name" value="RAS-RELATED PROTEIN RAB"/>
    <property type="match status" value="1"/>
</dbReference>
<dbReference type="InterPro" id="IPR027417">
    <property type="entry name" value="P-loop_NTPase"/>
</dbReference>
<evidence type="ECO:0000313" key="4">
    <source>
        <dbReference type="EMBL" id="GAA95303.1"/>
    </source>
</evidence>
<accession>G7DXJ3</accession>
<dbReference type="InterPro" id="IPR050227">
    <property type="entry name" value="Rab"/>
</dbReference>
<dbReference type="PROSITE" id="PS51420">
    <property type="entry name" value="RHO"/>
    <property type="match status" value="1"/>
</dbReference>
<dbReference type="PROSITE" id="PS51419">
    <property type="entry name" value="RAB"/>
    <property type="match status" value="1"/>
</dbReference>
<gene>
    <name evidence="4" type="primary">Mo01960</name>
    <name evidence="4" type="ORF">E5Q_01960</name>
</gene>
<evidence type="ECO:0000256" key="1">
    <source>
        <dbReference type="ARBA" id="ARBA00022741"/>
    </source>
</evidence>
<evidence type="ECO:0000256" key="2">
    <source>
        <dbReference type="ARBA" id="ARBA00023134"/>
    </source>
</evidence>
<dbReference type="PROSITE" id="PS51421">
    <property type="entry name" value="RAS"/>
    <property type="match status" value="1"/>
</dbReference>
<dbReference type="SMART" id="SM00173">
    <property type="entry name" value="RAS"/>
    <property type="match status" value="1"/>
</dbReference>
<dbReference type="SUPFAM" id="SSF52540">
    <property type="entry name" value="P-loop containing nucleoside triphosphate hydrolases"/>
    <property type="match status" value="1"/>
</dbReference>
<dbReference type="InterPro" id="IPR005225">
    <property type="entry name" value="Small_GTP-bd"/>
</dbReference>
<keyword evidence="5" id="KW-1185">Reference proteome</keyword>
<keyword evidence="1" id="KW-0547">Nucleotide-binding</keyword>
<organism evidence="4 5">
    <name type="scientific">Mixia osmundae (strain CBS 9802 / IAM 14324 / JCM 22182 / KY 12970)</name>
    <dbReference type="NCBI Taxonomy" id="764103"/>
    <lineage>
        <taxon>Eukaryota</taxon>
        <taxon>Fungi</taxon>
        <taxon>Dikarya</taxon>
        <taxon>Basidiomycota</taxon>
        <taxon>Pucciniomycotina</taxon>
        <taxon>Mixiomycetes</taxon>
        <taxon>Mixiales</taxon>
        <taxon>Mixiaceae</taxon>
        <taxon>Mixia</taxon>
    </lineage>
</organism>
<dbReference type="OrthoDB" id="9989112at2759"/>
<dbReference type="EMBL" id="BABT02000061">
    <property type="protein sequence ID" value="GAA95303.1"/>
    <property type="molecule type" value="Genomic_DNA"/>
</dbReference>
<dbReference type="AlphaFoldDB" id="G7DXJ3"/>
<dbReference type="RefSeq" id="XP_014569834.1">
    <property type="nucleotide sequence ID" value="XM_014714348.1"/>
</dbReference>
<dbReference type="NCBIfam" id="TIGR00231">
    <property type="entry name" value="small_GTP"/>
    <property type="match status" value="1"/>
</dbReference>
<dbReference type="SMART" id="SM00176">
    <property type="entry name" value="RAN"/>
    <property type="match status" value="1"/>
</dbReference>
<dbReference type="InParanoid" id="G7DXJ3"/>
<dbReference type="Proteomes" id="UP000009131">
    <property type="component" value="Unassembled WGS sequence"/>
</dbReference>
<dbReference type="Gene3D" id="3.40.50.300">
    <property type="entry name" value="P-loop containing nucleotide triphosphate hydrolases"/>
    <property type="match status" value="1"/>
</dbReference>
<dbReference type="eggNOG" id="KOG0080">
    <property type="taxonomic scope" value="Eukaryota"/>
</dbReference>
<dbReference type="HOGENOM" id="CLU_041217_10_7_1"/>
<keyword evidence="3" id="KW-0449">Lipoprotein</keyword>
<dbReference type="GO" id="GO:0003924">
    <property type="term" value="F:GTPase activity"/>
    <property type="evidence" value="ECO:0007669"/>
    <property type="project" value="InterPro"/>
</dbReference>
<sequence length="218" mass="24081">MDTPVEPPTVLKLLLIGSSSVGKSSLLTRFTDEVFASDGESAATVGVDMKVKLVKRTPPGQSTAKTYKLALWDTAGQERFRTLTSSYYRGAHGVIVVYDVANRETFVNLDTWFQELETFCHNDIVRIVVGNKTDKEFARMVTAEEGQAWSDSRGCLFMECSAKQGKNVESLFDTVIDKIIENPRLYAAPRANRLPGGFNGDLVNLQSANDVNAGWCRC</sequence>
<name>G7DXJ3_MIXOS</name>